<dbReference type="EMBL" id="PQIB02001157">
    <property type="protein sequence ID" value="RLM41283.1"/>
    <property type="molecule type" value="Genomic_DNA"/>
</dbReference>
<keyword evidence="3" id="KW-1185">Reference proteome</keyword>
<comment type="caution">
    <text evidence="2">The sequence shown here is derived from an EMBL/GenBank/DDBJ whole genome shotgun (WGS) entry which is preliminary data.</text>
</comment>
<feature type="compositionally biased region" description="Basic and acidic residues" evidence="1">
    <location>
        <begin position="46"/>
        <end position="60"/>
    </location>
</feature>
<dbReference type="Proteomes" id="UP000275267">
    <property type="component" value="Unassembled WGS sequence"/>
</dbReference>
<sequence>MNTAFQIVSHAQLDIGCYGCGNEGHSQYRTDLPMMKQSAASLTRSDPVHGGDDFADHDGGRNPTGPAPHSHEQPEEPHVFGDDVSVRPPDKSRSKGRAIKASETRVLQLGAPGPKVRN</sequence>
<reference evidence="3" key="1">
    <citation type="journal article" date="2019" name="Nat. Commun.">
        <title>The genome of broomcorn millet.</title>
        <authorList>
            <person name="Zou C."/>
            <person name="Miki D."/>
            <person name="Li D."/>
            <person name="Tang Q."/>
            <person name="Xiao L."/>
            <person name="Rajput S."/>
            <person name="Deng P."/>
            <person name="Jia W."/>
            <person name="Huang R."/>
            <person name="Zhang M."/>
            <person name="Sun Y."/>
            <person name="Hu J."/>
            <person name="Fu X."/>
            <person name="Schnable P.S."/>
            <person name="Li F."/>
            <person name="Zhang H."/>
            <person name="Feng B."/>
            <person name="Zhu X."/>
            <person name="Liu R."/>
            <person name="Schnable J.C."/>
            <person name="Zhu J.-K."/>
            <person name="Zhang H."/>
        </authorList>
    </citation>
    <scope>NUCLEOTIDE SEQUENCE [LARGE SCALE GENOMIC DNA]</scope>
</reference>
<evidence type="ECO:0000256" key="1">
    <source>
        <dbReference type="SAM" id="MobiDB-lite"/>
    </source>
</evidence>
<evidence type="ECO:0000313" key="2">
    <source>
        <dbReference type="EMBL" id="RLM41283.1"/>
    </source>
</evidence>
<accession>A0A3L6PBE7</accession>
<feature type="region of interest" description="Disordered" evidence="1">
    <location>
        <begin position="20"/>
        <end position="118"/>
    </location>
</feature>
<protein>
    <submittedName>
        <fullName evidence="2">Uncharacterized protein</fullName>
    </submittedName>
</protein>
<organism evidence="2 3">
    <name type="scientific">Panicum miliaceum</name>
    <name type="common">Proso millet</name>
    <name type="synonym">Broomcorn millet</name>
    <dbReference type="NCBI Taxonomy" id="4540"/>
    <lineage>
        <taxon>Eukaryota</taxon>
        <taxon>Viridiplantae</taxon>
        <taxon>Streptophyta</taxon>
        <taxon>Embryophyta</taxon>
        <taxon>Tracheophyta</taxon>
        <taxon>Spermatophyta</taxon>
        <taxon>Magnoliopsida</taxon>
        <taxon>Liliopsida</taxon>
        <taxon>Poales</taxon>
        <taxon>Poaceae</taxon>
        <taxon>PACMAD clade</taxon>
        <taxon>Panicoideae</taxon>
        <taxon>Panicodae</taxon>
        <taxon>Paniceae</taxon>
        <taxon>Panicinae</taxon>
        <taxon>Panicum</taxon>
        <taxon>Panicum sect. Panicum</taxon>
    </lineage>
</organism>
<evidence type="ECO:0000313" key="3">
    <source>
        <dbReference type="Proteomes" id="UP000275267"/>
    </source>
</evidence>
<gene>
    <name evidence="2" type="ORF">C2845_PMPSC056078</name>
</gene>
<proteinExistence type="predicted"/>
<name>A0A3L6PBE7_PANMI</name>
<feature type="compositionally biased region" description="Basic and acidic residues" evidence="1">
    <location>
        <begin position="69"/>
        <end position="93"/>
    </location>
</feature>
<dbReference type="AlphaFoldDB" id="A0A3L6PBE7"/>